<keyword evidence="3 5" id="KW-0238">DNA-binding</keyword>
<evidence type="ECO:0000256" key="3">
    <source>
        <dbReference type="ARBA" id="ARBA00023125"/>
    </source>
</evidence>
<dbReference type="CDD" id="cd01182">
    <property type="entry name" value="INT_RitC_C_like"/>
    <property type="match status" value="1"/>
</dbReference>
<reference evidence="10" key="2">
    <citation type="submission" date="2017-12" db="EMBL/GenBank/DDBJ databases">
        <authorList>
            <person name="Diaz M."/>
        </authorList>
    </citation>
    <scope>NUCLEOTIDE SEQUENCE [LARGE SCALE GENOMIC DNA]</scope>
    <source>
        <strain evidence="10">FI11154</strain>
    </source>
</reference>
<dbReference type="GO" id="GO:0003677">
    <property type="term" value="F:DNA binding"/>
    <property type="evidence" value="ECO:0007669"/>
    <property type="project" value="UniProtKB-UniRule"/>
</dbReference>
<dbReference type="Pfam" id="PF00589">
    <property type="entry name" value="Phage_integrase"/>
    <property type="match status" value="1"/>
</dbReference>
<dbReference type="RefSeq" id="WP_109366648.1">
    <property type="nucleotide sequence ID" value="NZ_OOFM01000003.1"/>
</dbReference>
<keyword evidence="4" id="KW-0233">DNA recombination</keyword>
<dbReference type="GO" id="GO:0006310">
    <property type="term" value="P:DNA recombination"/>
    <property type="evidence" value="ECO:0007669"/>
    <property type="project" value="UniProtKB-KW"/>
</dbReference>
<evidence type="ECO:0000313" key="8">
    <source>
        <dbReference type="EMBL" id="SPL62504.1"/>
    </source>
</evidence>
<dbReference type="Gene3D" id="1.10.443.10">
    <property type="entry name" value="Intergrase catalytic core"/>
    <property type="match status" value="1"/>
</dbReference>
<dbReference type="InterPro" id="IPR044068">
    <property type="entry name" value="CB"/>
</dbReference>
<accession>A0A2P9HF47</accession>
<dbReference type="GO" id="GO:0015074">
    <property type="term" value="P:DNA integration"/>
    <property type="evidence" value="ECO:0007669"/>
    <property type="project" value="UniProtKB-KW"/>
</dbReference>
<evidence type="ECO:0000313" key="9">
    <source>
        <dbReference type="EMBL" id="SPL62727.1"/>
    </source>
</evidence>
<dbReference type="InterPro" id="IPR002104">
    <property type="entry name" value="Integrase_catalytic"/>
</dbReference>
<dbReference type="EMBL" id="OOFM01000003">
    <property type="protein sequence ID" value="SPL62727.1"/>
    <property type="molecule type" value="Genomic_DNA"/>
</dbReference>
<keyword evidence="1" id="KW-0159">Chromosome partition</keyword>
<dbReference type="Gene3D" id="1.10.150.130">
    <property type="match status" value="1"/>
</dbReference>
<evidence type="ECO:0000313" key="10">
    <source>
        <dbReference type="Proteomes" id="UP000246073"/>
    </source>
</evidence>
<dbReference type="GO" id="GO:0007059">
    <property type="term" value="P:chromosome segregation"/>
    <property type="evidence" value="ECO:0007669"/>
    <property type="project" value="UniProtKB-KW"/>
</dbReference>
<dbReference type="InterPro" id="IPR011010">
    <property type="entry name" value="DNA_brk_join_enz"/>
</dbReference>
<feature type="domain" description="Tyr recombinase" evidence="6">
    <location>
        <begin position="120"/>
        <end position="307"/>
    </location>
</feature>
<dbReference type="Pfam" id="PF02899">
    <property type="entry name" value="Phage_int_SAM_1"/>
    <property type="match status" value="1"/>
</dbReference>
<dbReference type="PROSITE" id="PS51900">
    <property type="entry name" value="CB"/>
    <property type="match status" value="1"/>
</dbReference>
<evidence type="ECO:0000256" key="5">
    <source>
        <dbReference type="PROSITE-ProRule" id="PRU01248"/>
    </source>
</evidence>
<dbReference type="Proteomes" id="UP000246073">
    <property type="component" value="Unassembled WGS sequence"/>
</dbReference>
<dbReference type="InterPro" id="IPR050090">
    <property type="entry name" value="Tyrosine_recombinase_XerCD"/>
</dbReference>
<evidence type="ECO:0000256" key="2">
    <source>
        <dbReference type="ARBA" id="ARBA00022908"/>
    </source>
</evidence>
<evidence type="ECO:0000256" key="1">
    <source>
        <dbReference type="ARBA" id="ARBA00022829"/>
    </source>
</evidence>
<proteinExistence type="predicted"/>
<dbReference type="PANTHER" id="PTHR30349">
    <property type="entry name" value="PHAGE INTEGRASE-RELATED"/>
    <property type="match status" value="1"/>
</dbReference>
<evidence type="ECO:0000259" key="7">
    <source>
        <dbReference type="PROSITE" id="PS51900"/>
    </source>
</evidence>
<organism evidence="9 10">
    <name type="scientific">Ochrobactrum soli</name>
    <dbReference type="NCBI Taxonomy" id="2448455"/>
    <lineage>
        <taxon>Bacteria</taxon>
        <taxon>Pseudomonadati</taxon>
        <taxon>Pseudomonadota</taxon>
        <taxon>Alphaproteobacteria</taxon>
        <taxon>Hyphomicrobiales</taxon>
        <taxon>Brucellaceae</taxon>
        <taxon>Brucella/Ochrobactrum group</taxon>
        <taxon>Ochrobactrum</taxon>
    </lineage>
</organism>
<dbReference type="InterPro" id="IPR010998">
    <property type="entry name" value="Integrase_recombinase_N"/>
</dbReference>
<dbReference type="AlphaFoldDB" id="A0A2P9HF47"/>
<evidence type="ECO:0000256" key="4">
    <source>
        <dbReference type="ARBA" id="ARBA00023172"/>
    </source>
</evidence>
<gene>
    <name evidence="8" type="ORF">OHAE_5111</name>
    <name evidence="9" type="ORF">OHAE_5334</name>
</gene>
<dbReference type="PANTHER" id="PTHR30349:SF81">
    <property type="entry name" value="TYROSINE RECOMBINASE XERC"/>
    <property type="match status" value="1"/>
</dbReference>
<dbReference type="EMBL" id="OOFM01000003">
    <property type="protein sequence ID" value="SPL62504.1"/>
    <property type="molecule type" value="Genomic_DNA"/>
</dbReference>
<keyword evidence="2" id="KW-0229">DNA integration</keyword>
<dbReference type="InterPro" id="IPR004107">
    <property type="entry name" value="Integrase_SAM-like_N"/>
</dbReference>
<dbReference type="SUPFAM" id="SSF56349">
    <property type="entry name" value="DNA breaking-rejoining enzymes"/>
    <property type="match status" value="1"/>
</dbReference>
<sequence>MATDFALLLQRFLTSHLAGLRGASPNTIASYRDTFKLLIIYARDQKTIPPEKLTLSRIDVEMITRFLNWLESSRQNSISTRNQRLAAISSFYAWMQSQEPALMARCQDIMAIPVKKGAQACVHHLTVEQTRCLLNAPDRTTRSGRRDATMLATLYDTGARVQELVDLTVGDVRLQKPAVITLTGKGRKTRHVPLGANTAALLASYLTEFRLDMAGRDGYPVFFNQQHAKLSRGGVAWIIDKYRARTDAHELARAKISPHILRHSKAMHLYEAGIPLPYIRDILGHVDLSTTEIYARASTEAKRKALEAAYVDVISNDMPEWSQDAGLLAWLTSL</sequence>
<protein>
    <submittedName>
        <fullName evidence="9">Mobile element protein</fullName>
    </submittedName>
</protein>
<evidence type="ECO:0000259" key="6">
    <source>
        <dbReference type="PROSITE" id="PS51898"/>
    </source>
</evidence>
<dbReference type="PROSITE" id="PS51898">
    <property type="entry name" value="TYR_RECOMBINASE"/>
    <property type="match status" value="1"/>
</dbReference>
<dbReference type="InterPro" id="IPR013762">
    <property type="entry name" value="Integrase-like_cat_sf"/>
</dbReference>
<name>A0A2P9HF47_9HYPH</name>
<feature type="domain" description="Core-binding (CB)" evidence="7">
    <location>
        <begin position="3"/>
        <end position="96"/>
    </location>
</feature>
<reference evidence="9" key="1">
    <citation type="submission" date="2017-12" db="EMBL/GenBank/DDBJ databases">
        <authorList>
            <person name="Hurst M.R.H."/>
        </authorList>
    </citation>
    <scope>NUCLEOTIDE SEQUENCE [LARGE SCALE GENOMIC DNA]</scope>
    <source>
        <strain evidence="9">FI11154</strain>
    </source>
</reference>